<proteinExistence type="predicted"/>
<feature type="region of interest" description="Disordered" evidence="1">
    <location>
        <begin position="1"/>
        <end position="21"/>
    </location>
</feature>
<dbReference type="EMBL" id="JAQQWE010000008">
    <property type="protein sequence ID" value="KAK7943972.1"/>
    <property type="molecule type" value="Genomic_DNA"/>
</dbReference>
<dbReference type="GeneID" id="92082369"/>
<dbReference type="Proteomes" id="UP001391051">
    <property type="component" value="Unassembled WGS sequence"/>
</dbReference>
<gene>
    <name evidence="2" type="ORF">PG986_013085</name>
</gene>
<dbReference type="RefSeq" id="XP_066696003.1">
    <property type="nucleotide sequence ID" value="XM_066849307.1"/>
</dbReference>
<keyword evidence="3" id="KW-1185">Reference proteome</keyword>
<name>A0ABR1Q2I4_9PEZI</name>
<evidence type="ECO:0000256" key="1">
    <source>
        <dbReference type="SAM" id="MobiDB-lite"/>
    </source>
</evidence>
<evidence type="ECO:0000313" key="2">
    <source>
        <dbReference type="EMBL" id="KAK7943972.1"/>
    </source>
</evidence>
<feature type="compositionally biased region" description="Basic and acidic residues" evidence="1">
    <location>
        <begin position="1"/>
        <end position="11"/>
    </location>
</feature>
<protein>
    <submittedName>
        <fullName evidence="2">Uncharacterized protein</fullName>
    </submittedName>
</protein>
<evidence type="ECO:0000313" key="3">
    <source>
        <dbReference type="Proteomes" id="UP001391051"/>
    </source>
</evidence>
<comment type="caution">
    <text evidence="2">The sequence shown here is derived from an EMBL/GenBank/DDBJ whole genome shotgun (WGS) entry which is preliminary data.</text>
</comment>
<reference evidence="2 3" key="1">
    <citation type="submission" date="2023-01" db="EMBL/GenBank/DDBJ databases">
        <title>Analysis of 21 Apiospora genomes using comparative genomics revels a genus with tremendous synthesis potential of carbohydrate active enzymes and secondary metabolites.</title>
        <authorList>
            <person name="Sorensen T."/>
        </authorList>
    </citation>
    <scope>NUCLEOTIDE SEQUENCE [LARGE SCALE GENOMIC DNA]</scope>
    <source>
        <strain evidence="2 3">CBS 24483</strain>
    </source>
</reference>
<organism evidence="2 3">
    <name type="scientific">Apiospora aurea</name>
    <dbReference type="NCBI Taxonomy" id="335848"/>
    <lineage>
        <taxon>Eukaryota</taxon>
        <taxon>Fungi</taxon>
        <taxon>Dikarya</taxon>
        <taxon>Ascomycota</taxon>
        <taxon>Pezizomycotina</taxon>
        <taxon>Sordariomycetes</taxon>
        <taxon>Xylariomycetidae</taxon>
        <taxon>Amphisphaeriales</taxon>
        <taxon>Apiosporaceae</taxon>
        <taxon>Apiospora</taxon>
    </lineage>
</organism>
<sequence>MAPDDRLETSQDTRAVTTDHSLPDGIGYVVLCTSQTLPWFVRLMEWKPDTDTGNKKRKKPNDA</sequence>
<accession>A0ABR1Q2I4</accession>